<protein>
    <submittedName>
        <fullName evidence="1">Uncharacterized protein</fullName>
    </submittedName>
</protein>
<evidence type="ECO:0000313" key="1">
    <source>
        <dbReference type="EMBL" id="KAL2733095.1"/>
    </source>
</evidence>
<accession>A0ABD2BKE1</accession>
<proteinExistence type="predicted"/>
<dbReference type="Proteomes" id="UP001607302">
    <property type="component" value="Unassembled WGS sequence"/>
</dbReference>
<organism evidence="1 2">
    <name type="scientific">Vespula squamosa</name>
    <name type="common">Southern yellow jacket</name>
    <name type="synonym">Wasp</name>
    <dbReference type="NCBI Taxonomy" id="30214"/>
    <lineage>
        <taxon>Eukaryota</taxon>
        <taxon>Metazoa</taxon>
        <taxon>Ecdysozoa</taxon>
        <taxon>Arthropoda</taxon>
        <taxon>Hexapoda</taxon>
        <taxon>Insecta</taxon>
        <taxon>Pterygota</taxon>
        <taxon>Neoptera</taxon>
        <taxon>Endopterygota</taxon>
        <taxon>Hymenoptera</taxon>
        <taxon>Apocrita</taxon>
        <taxon>Aculeata</taxon>
        <taxon>Vespoidea</taxon>
        <taxon>Vespidae</taxon>
        <taxon>Vespinae</taxon>
        <taxon>Vespula</taxon>
    </lineage>
</organism>
<comment type="caution">
    <text evidence="1">The sequence shown here is derived from an EMBL/GenBank/DDBJ whole genome shotgun (WGS) entry which is preliminary data.</text>
</comment>
<reference evidence="1 2" key="1">
    <citation type="journal article" date="2024" name="Ann. Entomol. Soc. Am.">
        <title>Genomic analyses of the southern and eastern yellowjacket wasps (Hymenoptera: Vespidae) reveal evolutionary signatures of social life.</title>
        <authorList>
            <person name="Catto M.A."/>
            <person name="Caine P.B."/>
            <person name="Orr S.E."/>
            <person name="Hunt B.G."/>
            <person name="Goodisman M.A.D."/>
        </authorList>
    </citation>
    <scope>NUCLEOTIDE SEQUENCE [LARGE SCALE GENOMIC DNA]</scope>
    <source>
        <strain evidence="1">233</strain>
        <tissue evidence="1">Head and thorax</tissue>
    </source>
</reference>
<gene>
    <name evidence="1" type="ORF">V1478_004200</name>
</gene>
<sequence>MEVTELYYMKIALKSLLKIKNKLEKFRKFVSNDIKRNNSKYIIDHNKSERTDHKCWENAINSYKSSSSVNTINYHREKEETVSGCDVGLTHSHAFIGERYPQVMLCTLAQSLLLMWARSFWIRIFQCVLSKLRRFHKYRLSYINIYESSKVIIQYGEDHLQQIKRTINIFQEWCVFQ</sequence>
<keyword evidence="2" id="KW-1185">Reference proteome</keyword>
<evidence type="ECO:0000313" key="2">
    <source>
        <dbReference type="Proteomes" id="UP001607302"/>
    </source>
</evidence>
<dbReference type="EMBL" id="JAUDFV010000079">
    <property type="protein sequence ID" value="KAL2733095.1"/>
    <property type="molecule type" value="Genomic_DNA"/>
</dbReference>
<name>A0ABD2BKE1_VESSQ</name>
<dbReference type="AlphaFoldDB" id="A0ABD2BKE1"/>